<comment type="caution">
    <text evidence="2">The sequence shown here is derived from an EMBL/GenBank/DDBJ whole genome shotgun (WGS) entry which is preliminary data.</text>
</comment>
<evidence type="ECO:0000313" key="3">
    <source>
        <dbReference type="Proteomes" id="UP000217994"/>
    </source>
</evidence>
<sequence length="318" mass="35963">MEMLKEHEIAADGAETIYHEFLLWYKRGKREVYAIVEGDEDPIFYRGVVENILPDGWNVRTIAAGRKDKVLGTLASMDWSRFSTKRICFFVDRDLSTFLGGQVASEHGNLYVTDKYSLENEIANESTLLRALREIMGVANISPDEEEVICEAYRQSFIDFSEAFSVVMAQIVSWMRAKKSPCLKNIDPSVMFRFNGELVQLKHEFLPARARVEYAAQQVGQQPDDQDVLDAVLEEFLQANGSQAFVRGKYVFWFFTKSVLQFHANIGKYCGTYPAPPRAKVAFGPKNAMAVLAGKARCWASLREFIEGNFVAHTAAHG</sequence>
<dbReference type="EMBL" id="MTZU01000075">
    <property type="protein sequence ID" value="PCE29842.1"/>
    <property type="molecule type" value="Genomic_DNA"/>
</dbReference>
<accession>A0A2A4FAZ0</accession>
<dbReference type="Pfam" id="PF14491">
    <property type="entry name" value="DUF4435"/>
    <property type="match status" value="1"/>
</dbReference>
<feature type="domain" description="DUF4435" evidence="1">
    <location>
        <begin position="31"/>
        <end position="263"/>
    </location>
</feature>
<gene>
    <name evidence="2" type="ORF">BZL54_23830</name>
</gene>
<dbReference type="RefSeq" id="WP_084909774.1">
    <property type="nucleotide sequence ID" value="NZ_CP020738.1"/>
</dbReference>
<dbReference type="InterPro" id="IPR029492">
    <property type="entry name" value="DUF4435"/>
</dbReference>
<dbReference type="AlphaFoldDB" id="A0A2A4FAZ0"/>
<evidence type="ECO:0000313" key="2">
    <source>
        <dbReference type="EMBL" id="PCE29842.1"/>
    </source>
</evidence>
<protein>
    <recommendedName>
        <fullName evidence="1">DUF4435 domain-containing protein</fullName>
    </recommendedName>
</protein>
<name>A0A2A4FAZ0_9BURK</name>
<reference evidence="2 3" key="1">
    <citation type="submission" date="2017-01" db="EMBL/GenBank/DDBJ databases">
        <title>Whole-Genome Shotgun Sequencing of Two beta-Proteobacterial Species in Search of the Bulgecin Biosynthetic Cluster.</title>
        <authorList>
            <person name="Horsman M.E."/>
            <person name="Marous D.R."/>
            <person name="Li R."/>
            <person name="Oliver R.A."/>
            <person name="Byun B."/>
            <person name="Emrich S.J."/>
            <person name="Boggess B."/>
            <person name="Townsend C.A."/>
            <person name="Mobashery S."/>
        </authorList>
    </citation>
    <scope>NUCLEOTIDE SEQUENCE [LARGE SCALE GENOMIC DNA]</scope>
    <source>
        <strain evidence="2 3">ATCC 31433</strain>
    </source>
</reference>
<proteinExistence type="predicted"/>
<evidence type="ECO:0000259" key="1">
    <source>
        <dbReference type="Pfam" id="PF14491"/>
    </source>
</evidence>
<dbReference type="GeneID" id="69003078"/>
<dbReference type="Proteomes" id="UP000217994">
    <property type="component" value="Unassembled WGS sequence"/>
</dbReference>
<organism evidence="2 3">
    <name type="scientific">Burkholderia ubonensis subsp. mesacidophila</name>
    <dbReference type="NCBI Taxonomy" id="265293"/>
    <lineage>
        <taxon>Bacteria</taxon>
        <taxon>Pseudomonadati</taxon>
        <taxon>Pseudomonadota</taxon>
        <taxon>Betaproteobacteria</taxon>
        <taxon>Burkholderiales</taxon>
        <taxon>Burkholderiaceae</taxon>
        <taxon>Burkholderia</taxon>
        <taxon>Burkholderia cepacia complex</taxon>
    </lineage>
</organism>